<dbReference type="EMBL" id="REFY01000005">
    <property type="protein sequence ID" value="RQG87896.1"/>
    <property type="molecule type" value="Genomic_DNA"/>
</dbReference>
<accession>A0A3N6LIU2</accession>
<organism evidence="2 3">
    <name type="scientific">Natrarchaeobius halalkaliphilus</name>
    <dbReference type="NCBI Taxonomy" id="1679091"/>
    <lineage>
        <taxon>Archaea</taxon>
        <taxon>Methanobacteriati</taxon>
        <taxon>Methanobacteriota</taxon>
        <taxon>Stenosarchaea group</taxon>
        <taxon>Halobacteria</taxon>
        <taxon>Halobacteriales</taxon>
        <taxon>Natrialbaceae</taxon>
        <taxon>Natrarchaeobius</taxon>
    </lineage>
</organism>
<feature type="region of interest" description="Disordered" evidence="1">
    <location>
        <begin position="84"/>
        <end position="104"/>
    </location>
</feature>
<dbReference type="InterPro" id="IPR003749">
    <property type="entry name" value="ThiS/MoaD-like"/>
</dbReference>
<dbReference type="InterPro" id="IPR012675">
    <property type="entry name" value="Beta-grasp_dom_sf"/>
</dbReference>
<dbReference type="RefSeq" id="WP_124179095.1">
    <property type="nucleotide sequence ID" value="NZ_REFY01000005.1"/>
</dbReference>
<dbReference type="InterPro" id="IPR010038">
    <property type="entry name" value="MoaD_arc-typ"/>
</dbReference>
<dbReference type="InterPro" id="IPR052045">
    <property type="entry name" value="Sulfur_Carrier/Prot_Modifier"/>
</dbReference>
<dbReference type="PANTHER" id="PTHR38031">
    <property type="entry name" value="SULFUR CARRIER PROTEIN SLR0821-RELATED"/>
    <property type="match status" value="1"/>
</dbReference>
<dbReference type="PANTHER" id="PTHR38031:SF1">
    <property type="entry name" value="SULFUR CARRIER PROTEIN CYSO"/>
    <property type="match status" value="1"/>
</dbReference>
<dbReference type="Gene3D" id="3.10.20.30">
    <property type="match status" value="1"/>
</dbReference>
<dbReference type="OrthoDB" id="134663at2157"/>
<dbReference type="Proteomes" id="UP000273828">
    <property type="component" value="Unassembled WGS sequence"/>
</dbReference>
<dbReference type="NCBIfam" id="NF041918">
    <property type="entry name" value="SAMP1"/>
    <property type="match status" value="1"/>
</dbReference>
<evidence type="ECO:0000313" key="3">
    <source>
        <dbReference type="Proteomes" id="UP000273828"/>
    </source>
</evidence>
<dbReference type="InterPro" id="IPR054834">
    <property type="entry name" value="SAMP1_3"/>
</dbReference>
<evidence type="ECO:0000313" key="2">
    <source>
        <dbReference type="EMBL" id="RQG87896.1"/>
    </source>
</evidence>
<dbReference type="NCBIfam" id="TIGR01687">
    <property type="entry name" value="moaD_arch"/>
    <property type="match status" value="1"/>
</dbReference>
<sequence>MTVEIRVFGPFRDVVGRKHVTWPVTRGMTVDDLLTELVERHPAVEHYLYDDDELVHRIAITKNKAHIGQLEGVDTVIEDGDTIRIAPPVSGGGSADYQPTEFGR</sequence>
<comment type="caution">
    <text evidence="2">The sequence shown here is derived from an EMBL/GenBank/DDBJ whole genome shotgun (WGS) entry which is preliminary data.</text>
</comment>
<dbReference type="Pfam" id="PF02597">
    <property type="entry name" value="ThiS"/>
    <property type="match status" value="1"/>
</dbReference>
<keyword evidence="3" id="KW-1185">Reference proteome</keyword>
<dbReference type="InterPro" id="IPR016155">
    <property type="entry name" value="Mopterin_synth/thiamin_S_b"/>
</dbReference>
<dbReference type="AlphaFoldDB" id="A0A3N6LIU2"/>
<evidence type="ECO:0000256" key="1">
    <source>
        <dbReference type="SAM" id="MobiDB-lite"/>
    </source>
</evidence>
<protein>
    <submittedName>
        <fullName evidence="2">MoaD/ThiS family protein</fullName>
    </submittedName>
</protein>
<proteinExistence type="predicted"/>
<reference evidence="2 3" key="1">
    <citation type="submission" date="2018-10" db="EMBL/GenBank/DDBJ databases">
        <title>Natrarchaeobius chitinivorans gen. nov., sp. nov., and Natrarchaeobius haloalkaliphilus sp. nov., alkaliphilic, chitin-utilizing haloarchaea from hypersaline alkaline lakes.</title>
        <authorList>
            <person name="Sorokin D.Y."/>
            <person name="Elcheninov A.G."/>
            <person name="Kostrikina N.A."/>
            <person name="Bale N.J."/>
            <person name="Sinninghe Damste J.S."/>
            <person name="Khijniak T.V."/>
            <person name="Kublanov I.V."/>
            <person name="Toshchakov S.V."/>
        </authorList>
    </citation>
    <scope>NUCLEOTIDE SEQUENCE [LARGE SCALE GENOMIC DNA]</scope>
    <source>
        <strain evidence="2 3">AArcht-Sl</strain>
    </source>
</reference>
<name>A0A3N6LIU2_9EURY</name>
<gene>
    <name evidence="2" type="ORF">EA462_13620</name>
</gene>
<dbReference type="SUPFAM" id="SSF54285">
    <property type="entry name" value="MoaD/ThiS"/>
    <property type="match status" value="1"/>
</dbReference>